<dbReference type="EMBL" id="JAAVUM010000001">
    <property type="protein sequence ID" value="NKE04413.1"/>
    <property type="molecule type" value="Genomic_DNA"/>
</dbReference>
<name>A0A846T707_9BACI</name>
<dbReference type="Pfam" id="PF00300">
    <property type="entry name" value="His_Phos_1"/>
    <property type="match status" value="1"/>
</dbReference>
<organism evidence="1 2">
    <name type="scientific">Mesobacillus selenatarsenatis</name>
    <dbReference type="NCBI Taxonomy" id="388741"/>
    <lineage>
        <taxon>Bacteria</taxon>
        <taxon>Bacillati</taxon>
        <taxon>Bacillota</taxon>
        <taxon>Bacilli</taxon>
        <taxon>Bacillales</taxon>
        <taxon>Bacillaceae</taxon>
        <taxon>Mesobacillus</taxon>
    </lineage>
</organism>
<dbReference type="Proteomes" id="UP000587942">
    <property type="component" value="Unassembled WGS sequence"/>
</dbReference>
<dbReference type="InterPro" id="IPR029033">
    <property type="entry name" value="His_PPase_superfam"/>
</dbReference>
<evidence type="ECO:0000313" key="2">
    <source>
        <dbReference type="Proteomes" id="UP000587942"/>
    </source>
</evidence>
<dbReference type="AlphaFoldDB" id="A0A846T707"/>
<gene>
    <name evidence="1" type="ORF">GWK17_02780</name>
</gene>
<dbReference type="InterPro" id="IPR013078">
    <property type="entry name" value="His_Pase_superF_clade-1"/>
</dbReference>
<dbReference type="SUPFAM" id="SSF53254">
    <property type="entry name" value="Phosphoglycerate mutase-like"/>
    <property type="match status" value="1"/>
</dbReference>
<proteinExistence type="predicted"/>
<sequence>MKVGLLRHFKVTLGYPNKLVTSQELLNWQKEYNQSQVEEVEIHHQDEKWVKCYSSDLERAKLTAFKAFEGEIIFLEDLREMTLYPVIHTEFRLPLWLHVTLIRIAWLLGHKSQKESKQEVITRINRVLDQALAHGEDILIVGHGGIMMFMRKELLKRGFSGPKFNRAENARVYIFNKQDHTS</sequence>
<protein>
    <submittedName>
        <fullName evidence="1">Histidine phosphatase family protein</fullName>
    </submittedName>
</protein>
<dbReference type="RefSeq" id="WP_167830910.1">
    <property type="nucleotide sequence ID" value="NZ_JAAVUM010000001.1"/>
</dbReference>
<comment type="caution">
    <text evidence="1">The sequence shown here is derived from an EMBL/GenBank/DDBJ whole genome shotgun (WGS) entry which is preliminary data.</text>
</comment>
<reference evidence="1 2" key="1">
    <citation type="submission" date="2020-03" db="EMBL/GenBank/DDBJ databases">
        <authorList>
            <person name="Sun Q."/>
        </authorList>
    </citation>
    <scope>NUCLEOTIDE SEQUENCE [LARGE SCALE GENOMIC DNA]</scope>
    <source>
        <strain evidence="1 2">KACC 21451</strain>
    </source>
</reference>
<evidence type="ECO:0000313" key="1">
    <source>
        <dbReference type="EMBL" id="NKE04413.1"/>
    </source>
</evidence>
<accession>A0A846T707</accession>
<dbReference type="Gene3D" id="3.40.50.1240">
    <property type="entry name" value="Phosphoglycerate mutase-like"/>
    <property type="match status" value="1"/>
</dbReference>